<sequence>QSPISEKKSKQRNTRKMSSQKSAVNTNHSHNNSKHVEVSSLELNKSIGLLRKSKTHNVAETKSTSTVSSFSTTSADKQVHSEHSHESSSSSVRSGLRDRTLLTTPHDMQQGRQYPISFFYSQKPQSSGATIARSNLKTILPLKPAESASSKSLSNSRSETSELSISETNPRKNSSTSKNFSTKSNVSQNKISLKSKSESLLQNDHLTKIDAKIVSSGNMGKRTHATYPDRKEKKQSSNNRHLTTNHDSDLNDSIPTVQLMPNLSRSSKDIRDVASNSYNSQKYKQKSPQVRSIQNPTEKSPPEGKRKPAKTSILSKKSSPSKDKRLYSLPRRPVKRSSNNERNFITHEGTSTAFETEDLSFQPSQLSTVIVDTNERQPKNIGLTKHIAPVKSSIAINRKKAAGQTHLPVSNSKAESQEVLLWNQDGRTRGVSSVTAFDVILQAVTDAEDKLIDDIDSDSAEENLVKKVMSKFKNRIKTKIIKQREVETLKHDIRQKNRRINELMDTIKEKLKENAQLHRKKQKRFDTDQELQLIRYSEIMKGYRELMQAVATTS</sequence>
<dbReference type="EMBL" id="HACG01024807">
    <property type="protein sequence ID" value="CEK71672.1"/>
    <property type="molecule type" value="Transcribed_RNA"/>
</dbReference>
<feature type="region of interest" description="Disordered" evidence="2">
    <location>
        <begin position="212"/>
        <end position="255"/>
    </location>
</feature>
<protein>
    <submittedName>
        <fullName evidence="3">Uncharacterized protein</fullName>
    </submittedName>
</protein>
<feature type="coiled-coil region" evidence="1">
    <location>
        <begin position="486"/>
        <end position="520"/>
    </location>
</feature>
<evidence type="ECO:0000256" key="1">
    <source>
        <dbReference type="SAM" id="Coils"/>
    </source>
</evidence>
<feature type="non-terminal residue" evidence="3">
    <location>
        <position position="1"/>
    </location>
</feature>
<feature type="compositionally biased region" description="Low complexity" evidence="2">
    <location>
        <begin position="61"/>
        <end position="74"/>
    </location>
</feature>
<feature type="region of interest" description="Disordered" evidence="2">
    <location>
        <begin position="143"/>
        <end position="189"/>
    </location>
</feature>
<feature type="region of interest" description="Disordered" evidence="2">
    <location>
        <begin position="1"/>
        <end position="96"/>
    </location>
</feature>
<name>A0A0B6ZTH8_9EUPU</name>
<evidence type="ECO:0000313" key="3">
    <source>
        <dbReference type="EMBL" id="CEK71672.1"/>
    </source>
</evidence>
<reference evidence="3" key="1">
    <citation type="submission" date="2014-12" db="EMBL/GenBank/DDBJ databases">
        <title>Insight into the proteome of Arion vulgaris.</title>
        <authorList>
            <person name="Aradska J."/>
            <person name="Bulat T."/>
            <person name="Smidak R."/>
            <person name="Sarate P."/>
            <person name="Gangsoo J."/>
            <person name="Sialana F."/>
            <person name="Bilban M."/>
            <person name="Lubec G."/>
        </authorList>
    </citation>
    <scope>NUCLEOTIDE SEQUENCE</scope>
    <source>
        <tissue evidence="3">Skin</tissue>
    </source>
</reference>
<feature type="compositionally biased region" description="Basic and acidic residues" evidence="2">
    <location>
        <begin position="77"/>
        <end position="86"/>
    </location>
</feature>
<keyword evidence="1" id="KW-0175">Coiled coil</keyword>
<feature type="region of interest" description="Disordered" evidence="2">
    <location>
        <begin position="276"/>
        <end position="341"/>
    </location>
</feature>
<evidence type="ECO:0000256" key="2">
    <source>
        <dbReference type="SAM" id="MobiDB-lite"/>
    </source>
</evidence>
<gene>
    <name evidence="3" type="primary">ORF79377</name>
</gene>
<feature type="compositionally biased region" description="Polar residues" evidence="2">
    <location>
        <begin position="276"/>
        <end position="298"/>
    </location>
</feature>
<dbReference type="AlphaFoldDB" id="A0A0B6ZTH8"/>
<proteinExistence type="predicted"/>
<accession>A0A0B6ZTH8</accession>
<feature type="compositionally biased region" description="Polar residues" evidence="2">
    <location>
        <begin position="16"/>
        <end position="30"/>
    </location>
</feature>
<organism evidence="3">
    <name type="scientific">Arion vulgaris</name>
    <dbReference type="NCBI Taxonomy" id="1028688"/>
    <lineage>
        <taxon>Eukaryota</taxon>
        <taxon>Metazoa</taxon>
        <taxon>Spiralia</taxon>
        <taxon>Lophotrochozoa</taxon>
        <taxon>Mollusca</taxon>
        <taxon>Gastropoda</taxon>
        <taxon>Heterobranchia</taxon>
        <taxon>Euthyneura</taxon>
        <taxon>Panpulmonata</taxon>
        <taxon>Eupulmonata</taxon>
        <taxon>Stylommatophora</taxon>
        <taxon>Helicina</taxon>
        <taxon>Arionoidea</taxon>
        <taxon>Arionidae</taxon>
        <taxon>Arion</taxon>
    </lineage>
</organism>
<feature type="compositionally biased region" description="Low complexity" evidence="2">
    <location>
        <begin position="146"/>
        <end position="189"/>
    </location>
</feature>